<comment type="caution">
    <text evidence="1">The sequence shown here is derived from an EMBL/GenBank/DDBJ whole genome shotgun (WGS) entry which is preliminary data.</text>
</comment>
<protein>
    <submittedName>
        <fullName evidence="1">Uncharacterized protein</fullName>
    </submittedName>
</protein>
<evidence type="ECO:0000313" key="1">
    <source>
        <dbReference type="EMBL" id="EFV96063.1"/>
    </source>
</evidence>
<dbReference type="AlphaFoldDB" id="E7RUT0"/>
<accession>E7RUT0</accession>
<sequence>MRPWWQMPRIVRIARATLEGMAPNGRCQLPGGEGCGAQATGGRLANSGPWMPGGLGCRGGLMPARGAMRPSASWGALVRPFSVPQSSSFQLTPVMKRRSIL</sequence>
<dbReference type="Proteomes" id="UP000011021">
    <property type="component" value="Unassembled WGS sequence"/>
</dbReference>
<dbReference type="EMBL" id="AEQP01000001">
    <property type="protein sequence ID" value="EFV96063.1"/>
    <property type="molecule type" value="Genomic_DNA"/>
</dbReference>
<reference evidence="1 2" key="1">
    <citation type="submission" date="2010-12" db="EMBL/GenBank/DDBJ databases">
        <authorList>
            <person name="Muzny D."/>
            <person name="Qin X."/>
            <person name="Deng J."/>
            <person name="Jiang H."/>
            <person name="Liu Y."/>
            <person name="Qu J."/>
            <person name="Song X.-Z."/>
            <person name="Zhang L."/>
            <person name="Thornton R."/>
            <person name="Coyle M."/>
            <person name="Francisco L."/>
            <person name="Jackson L."/>
            <person name="Javaid M."/>
            <person name="Korchina V."/>
            <person name="Kovar C."/>
            <person name="Mata R."/>
            <person name="Mathew T."/>
            <person name="Ngo R."/>
            <person name="Nguyen L."/>
            <person name="Nguyen N."/>
            <person name="Okwuonu G."/>
            <person name="Ongeri F."/>
            <person name="Pham C."/>
            <person name="Simmons D."/>
            <person name="Wilczek-Boney K."/>
            <person name="Hale W."/>
            <person name="Jakkamsetti A."/>
            <person name="Pham P."/>
            <person name="Ruth R."/>
            <person name="San Lucas F."/>
            <person name="Warren J."/>
            <person name="Zhang J."/>
            <person name="Zhao Z."/>
            <person name="Zhou C."/>
            <person name="Zhu D."/>
            <person name="Lee S."/>
            <person name="Bess C."/>
            <person name="Blankenburg K."/>
            <person name="Forbes L."/>
            <person name="Fu Q."/>
            <person name="Gubbala S."/>
            <person name="Hirani K."/>
            <person name="Jayaseelan J.C."/>
            <person name="Lara F."/>
            <person name="Munidasa M."/>
            <person name="Palculict T."/>
            <person name="Patil S."/>
            <person name="Pu L.-L."/>
            <person name="Saada N."/>
            <person name="Tang L."/>
            <person name="Weissenberger G."/>
            <person name="Zhu Y."/>
            <person name="Hemphill L."/>
            <person name="Shang Y."/>
            <person name="Youmans B."/>
            <person name="Ayvaz T."/>
            <person name="Ross M."/>
            <person name="Santibanez J."/>
            <person name="Aqrawi P."/>
            <person name="Gross S."/>
            <person name="Joshi V."/>
            <person name="Fowler G."/>
            <person name="Nazareth L."/>
            <person name="Reid J."/>
            <person name="Worley K."/>
            <person name="Petrosino J."/>
            <person name="Highlander S."/>
            <person name="Gibbs R."/>
        </authorList>
    </citation>
    <scope>NUCLEOTIDE SEQUENCE [LARGE SCALE GENOMIC DNA]</scope>
    <source>
        <strain evidence="1 2">ATCC 51599</strain>
    </source>
</reference>
<keyword evidence="2" id="KW-1185">Reference proteome</keyword>
<organism evidence="1 2">
    <name type="scientific">Lautropia mirabilis ATCC 51599</name>
    <dbReference type="NCBI Taxonomy" id="887898"/>
    <lineage>
        <taxon>Bacteria</taxon>
        <taxon>Pseudomonadati</taxon>
        <taxon>Pseudomonadota</taxon>
        <taxon>Betaproteobacteria</taxon>
        <taxon>Burkholderiales</taxon>
        <taxon>Burkholderiaceae</taxon>
        <taxon>Lautropia</taxon>
    </lineage>
</organism>
<dbReference type="HOGENOM" id="CLU_2287963_0_0_4"/>
<proteinExistence type="predicted"/>
<evidence type="ECO:0000313" key="2">
    <source>
        <dbReference type="Proteomes" id="UP000011021"/>
    </source>
</evidence>
<name>E7RUT0_9BURK</name>
<gene>
    <name evidence="1" type="ORF">HMPREF0551_0246</name>
</gene>